<feature type="compositionally biased region" description="Basic and acidic residues" evidence="1">
    <location>
        <begin position="330"/>
        <end position="347"/>
    </location>
</feature>
<name>A0ABR0P1X4_GOSAR</name>
<evidence type="ECO:0000256" key="1">
    <source>
        <dbReference type="SAM" id="MobiDB-lite"/>
    </source>
</evidence>
<evidence type="ECO:0000313" key="2">
    <source>
        <dbReference type="EMBL" id="KAK5812582.1"/>
    </source>
</evidence>
<sequence length="360" mass="41034">MSIVLPWYTEAISLVVEKHGLGIFYLYPDDVFPKVVKDFYAHITSLDNAFIYVSGTSVLFDEDLINAQYGLSEGPNKHADFVKTVSPERLAQVLTDVCVEVGQKINVGKIIFLEIHRCAQKYAGRLNFPSLITVLCQKVKLLWSQNENHLPKKWAITTHNAQKLACEEMTRQTATPPSSPSRVASITPLTSHTEFEQRMIKAVEGLKQHFCILEKHHKMIVTDFGKAQEEMAIFCGYVHQYDIVIQDEDPTTAPTHNQDLEKDKARIESIHIKSDDDRMDTTQTSAHVPQSKASMTTQERAVIDEITKSDTDDDEEEVSINQLKRKRLKKVADKTVHADSDDHERPQRYKRTTRKSTQPK</sequence>
<comment type="caution">
    <text evidence="2">The sequence shown here is derived from an EMBL/GenBank/DDBJ whole genome shotgun (WGS) entry which is preliminary data.</text>
</comment>
<keyword evidence="3" id="KW-1185">Reference proteome</keyword>
<feature type="region of interest" description="Disordered" evidence="1">
    <location>
        <begin position="326"/>
        <end position="360"/>
    </location>
</feature>
<evidence type="ECO:0000313" key="3">
    <source>
        <dbReference type="Proteomes" id="UP001358586"/>
    </source>
</evidence>
<reference evidence="2 3" key="1">
    <citation type="submission" date="2023-03" db="EMBL/GenBank/DDBJ databases">
        <title>WGS of Gossypium arboreum.</title>
        <authorList>
            <person name="Yu D."/>
        </authorList>
    </citation>
    <scope>NUCLEOTIDE SEQUENCE [LARGE SCALE GENOMIC DNA]</scope>
    <source>
        <tissue evidence="2">Leaf</tissue>
    </source>
</reference>
<dbReference type="Proteomes" id="UP001358586">
    <property type="component" value="Chromosome 8"/>
</dbReference>
<gene>
    <name evidence="2" type="ORF">PVK06_028017</name>
</gene>
<protein>
    <submittedName>
        <fullName evidence="2">Uncharacterized protein</fullName>
    </submittedName>
</protein>
<feature type="region of interest" description="Disordered" evidence="1">
    <location>
        <begin position="271"/>
        <end position="299"/>
    </location>
</feature>
<dbReference type="EMBL" id="JARKNE010000008">
    <property type="protein sequence ID" value="KAK5812582.1"/>
    <property type="molecule type" value="Genomic_DNA"/>
</dbReference>
<accession>A0ABR0P1X4</accession>
<feature type="compositionally biased region" description="Basic and acidic residues" evidence="1">
    <location>
        <begin position="271"/>
        <end position="280"/>
    </location>
</feature>
<feature type="compositionally biased region" description="Polar residues" evidence="1">
    <location>
        <begin position="281"/>
        <end position="299"/>
    </location>
</feature>
<proteinExistence type="predicted"/>
<organism evidence="2 3">
    <name type="scientific">Gossypium arboreum</name>
    <name type="common">Tree cotton</name>
    <name type="synonym">Gossypium nanking</name>
    <dbReference type="NCBI Taxonomy" id="29729"/>
    <lineage>
        <taxon>Eukaryota</taxon>
        <taxon>Viridiplantae</taxon>
        <taxon>Streptophyta</taxon>
        <taxon>Embryophyta</taxon>
        <taxon>Tracheophyta</taxon>
        <taxon>Spermatophyta</taxon>
        <taxon>Magnoliopsida</taxon>
        <taxon>eudicotyledons</taxon>
        <taxon>Gunneridae</taxon>
        <taxon>Pentapetalae</taxon>
        <taxon>rosids</taxon>
        <taxon>malvids</taxon>
        <taxon>Malvales</taxon>
        <taxon>Malvaceae</taxon>
        <taxon>Malvoideae</taxon>
        <taxon>Gossypium</taxon>
    </lineage>
</organism>